<dbReference type="InterPro" id="IPR013784">
    <property type="entry name" value="Carb-bd-like_fold"/>
</dbReference>
<name>A0A813QQJ0_9BILA</name>
<dbReference type="AlphaFoldDB" id="A0A813QQJ0"/>
<dbReference type="Proteomes" id="UP000663870">
    <property type="component" value="Unassembled WGS sequence"/>
</dbReference>
<dbReference type="Pfam" id="PF22785">
    <property type="entry name" value="Tc-R-P"/>
    <property type="match status" value="1"/>
</dbReference>
<evidence type="ECO:0000313" key="6">
    <source>
        <dbReference type="EMBL" id="CAF0879217.1"/>
    </source>
</evidence>
<evidence type="ECO:0000313" key="10">
    <source>
        <dbReference type="EMBL" id="CAF3581693.1"/>
    </source>
</evidence>
<evidence type="ECO:0000313" key="5">
    <source>
        <dbReference type="EMBL" id="CAF0848371.1"/>
    </source>
</evidence>
<dbReference type="InterPro" id="IPR002044">
    <property type="entry name" value="CBM20"/>
</dbReference>
<dbReference type="EMBL" id="CAJOAX010000394">
    <property type="protein sequence ID" value="CAF3581693.1"/>
    <property type="molecule type" value="Genomic_DNA"/>
</dbReference>
<dbReference type="PANTHER" id="PTHR46864">
    <property type="entry name" value="LAFORIN"/>
    <property type="match status" value="1"/>
</dbReference>
<evidence type="ECO:0000313" key="7">
    <source>
        <dbReference type="EMBL" id="CAF0937805.1"/>
    </source>
</evidence>
<dbReference type="Gene3D" id="3.90.190.10">
    <property type="entry name" value="Protein tyrosine phosphatase superfamily"/>
    <property type="match status" value="1"/>
</dbReference>
<dbReference type="GO" id="GO:0004725">
    <property type="term" value="F:protein tyrosine phosphatase activity"/>
    <property type="evidence" value="ECO:0007669"/>
    <property type="project" value="InterPro"/>
</dbReference>
<dbReference type="PROSITE" id="PS50056">
    <property type="entry name" value="TYR_PHOSPHATASE_2"/>
    <property type="match status" value="1"/>
</dbReference>
<keyword evidence="1" id="KW-0904">Protein phosphatase</keyword>
<dbReference type="Proteomes" id="UP000663823">
    <property type="component" value="Unassembled WGS sequence"/>
</dbReference>
<evidence type="ECO:0000313" key="11">
    <source>
        <dbReference type="Proteomes" id="UP000663870"/>
    </source>
</evidence>
<keyword evidence="11" id="KW-1185">Reference proteome</keyword>
<dbReference type="EMBL" id="CAJNOU010000073">
    <property type="protein sequence ID" value="CAF0848371.1"/>
    <property type="molecule type" value="Genomic_DNA"/>
</dbReference>
<dbReference type="GO" id="GO:2001070">
    <property type="term" value="F:starch binding"/>
    <property type="evidence" value="ECO:0007669"/>
    <property type="project" value="InterPro"/>
</dbReference>
<evidence type="ECO:0000313" key="8">
    <source>
        <dbReference type="EMBL" id="CAF0945435.1"/>
    </source>
</evidence>
<accession>A0A813QQJ0</accession>
<protein>
    <submittedName>
        <fullName evidence="4">Uncharacterized protein</fullName>
    </submittedName>
</protein>
<organism evidence="4 12">
    <name type="scientific">Rotaria sordida</name>
    <dbReference type="NCBI Taxonomy" id="392033"/>
    <lineage>
        <taxon>Eukaryota</taxon>
        <taxon>Metazoa</taxon>
        <taxon>Spiralia</taxon>
        <taxon>Gnathifera</taxon>
        <taxon>Rotifera</taxon>
        <taxon>Eurotatoria</taxon>
        <taxon>Bdelloidea</taxon>
        <taxon>Philodinida</taxon>
        <taxon>Philodinidae</taxon>
        <taxon>Rotaria</taxon>
    </lineage>
</organism>
<dbReference type="Proteomes" id="UP000663854">
    <property type="component" value="Unassembled WGS sequence"/>
</dbReference>
<dbReference type="OrthoDB" id="273181at2759"/>
<feature type="domain" description="CBM20" evidence="3">
    <location>
        <begin position="1"/>
        <end position="119"/>
    </location>
</feature>
<sequence length="321" mass="36768">MQYTFGLIIPGALVTAILNSTPIIRLCGSLPELGSWSIDKAPRLNLLTKEFYRPVQLLNEPRFYRLDINLSNDIREFDYKYVLNDEIWEGKREESRVWLRDDCKNLVDQVYYTPIDYWIDVKTGATDEKTHTSNFYNEVVAHKIMHYGRVHDNLYVGSCPRLLTHIENDLGRTLGVTAVLNLQVVRDIERNCQGILGDSHVPEPNNEFDLASVDILRKAYEQAGILFLWVPITDLSSTGRELMSPQATLVLKTILDKGHKVYVHCNAGVGRAFGVVCAYHHFVLNIPLPKVQYDLAPTRSCGFFDRVFLENAQKIYKKAFD</sequence>
<dbReference type="InterPro" id="IPR000387">
    <property type="entry name" value="Tyr_Pase_dom"/>
</dbReference>
<evidence type="ECO:0000313" key="9">
    <source>
        <dbReference type="EMBL" id="CAF3578446.1"/>
    </source>
</evidence>
<dbReference type="GO" id="GO:0005737">
    <property type="term" value="C:cytoplasm"/>
    <property type="evidence" value="ECO:0007669"/>
    <property type="project" value="TreeGrafter"/>
</dbReference>
<dbReference type="InterPro" id="IPR042942">
    <property type="entry name" value="Laforin"/>
</dbReference>
<proteinExistence type="predicted"/>
<dbReference type="Proteomes" id="UP000663874">
    <property type="component" value="Unassembled WGS sequence"/>
</dbReference>
<dbReference type="EMBL" id="CAJOBE010000137">
    <property type="protein sequence ID" value="CAF3578446.1"/>
    <property type="molecule type" value="Genomic_DNA"/>
</dbReference>
<gene>
    <name evidence="9" type="ORF">FNK824_LOCUS2305</name>
    <name evidence="7" type="ORF">JXQ802_LOCUS10993</name>
    <name evidence="8" type="ORF">JXQ802_LOCUS11390</name>
    <name evidence="10" type="ORF">OTI717_LOCUS5840</name>
    <name evidence="6" type="ORF">PYM288_LOCUS8453</name>
    <name evidence="4" type="ORF">RFH988_LOCUS2399</name>
    <name evidence="5" type="ORF">SEV965_LOCUS2969</name>
</gene>
<evidence type="ECO:0000259" key="2">
    <source>
        <dbReference type="PROSITE" id="PS50056"/>
    </source>
</evidence>
<dbReference type="EMBL" id="CAJNOL010000225">
    <property type="protein sequence ID" value="CAF0945435.1"/>
    <property type="molecule type" value="Genomic_DNA"/>
</dbReference>
<comment type="caution">
    <text evidence="4">The sequence shown here is derived from an EMBL/GenBank/DDBJ whole genome shotgun (WGS) entry which is preliminary data.</text>
</comment>
<evidence type="ECO:0000313" key="4">
    <source>
        <dbReference type="EMBL" id="CAF0771656.1"/>
    </source>
</evidence>
<dbReference type="SUPFAM" id="SSF49452">
    <property type="entry name" value="Starch-binding domain-like"/>
    <property type="match status" value="1"/>
</dbReference>
<dbReference type="GO" id="GO:0005634">
    <property type="term" value="C:nucleus"/>
    <property type="evidence" value="ECO:0007669"/>
    <property type="project" value="TreeGrafter"/>
</dbReference>
<evidence type="ECO:0000259" key="3">
    <source>
        <dbReference type="PROSITE" id="PS51166"/>
    </source>
</evidence>
<dbReference type="InterPro" id="IPR029021">
    <property type="entry name" value="Prot-tyrosine_phosphatase-like"/>
</dbReference>
<reference evidence="4" key="1">
    <citation type="submission" date="2021-02" db="EMBL/GenBank/DDBJ databases">
        <authorList>
            <person name="Nowell W R."/>
        </authorList>
    </citation>
    <scope>NUCLEOTIDE SEQUENCE</scope>
</reference>
<evidence type="ECO:0000256" key="1">
    <source>
        <dbReference type="ARBA" id="ARBA00022912"/>
    </source>
</evidence>
<feature type="domain" description="Tyrosine specific protein phosphatases" evidence="2">
    <location>
        <begin position="240"/>
        <end position="279"/>
    </location>
</feature>
<dbReference type="Proteomes" id="UP000663882">
    <property type="component" value="Unassembled WGS sequence"/>
</dbReference>
<dbReference type="Gene3D" id="2.60.40.10">
    <property type="entry name" value="Immunoglobulins"/>
    <property type="match status" value="1"/>
</dbReference>
<dbReference type="PANTHER" id="PTHR46864:SF1">
    <property type="entry name" value="LAFORIN"/>
    <property type="match status" value="1"/>
</dbReference>
<dbReference type="EMBL" id="CAJNOL010000214">
    <property type="protein sequence ID" value="CAF0937805.1"/>
    <property type="molecule type" value="Genomic_DNA"/>
</dbReference>
<evidence type="ECO:0000313" key="12">
    <source>
        <dbReference type="Proteomes" id="UP000663882"/>
    </source>
</evidence>
<dbReference type="Proteomes" id="UP000663889">
    <property type="component" value="Unassembled WGS sequence"/>
</dbReference>
<dbReference type="SUPFAM" id="SSF52799">
    <property type="entry name" value="(Phosphotyrosine protein) phosphatases II"/>
    <property type="match status" value="1"/>
</dbReference>
<dbReference type="EMBL" id="CAJNOO010000051">
    <property type="protein sequence ID" value="CAF0771656.1"/>
    <property type="molecule type" value="Genomic_DNA"/>
</dbReference>
<dbReference type="InterPro" id="IPR013783">
    <property type="entry name" value="Ig-like_fold"/>
</dbReference>
<dbReference type="PROSITE" id="PS51166">
    <property type="entry name" value="CBM20"/>
    <property type="match status" value="1"/>
</dbReference>
<dbReference type="EMBL" id="CAJNOH010000113">
    <property type="protein sequence ID" value="CAF0879217.1"/>
    <property type="molecule type" value="Genomic_DNA"/>
</dbReference>
<keyword evidence="1" id="KW-0378">Hydrolase</keyword>